<feature type="compositionally biased region" description="Polar residues" evidence="1">
    <location>
        <begin position="216"/>
        <end position="232"/>
    </location>
</feature>
<name>A0A8J8NNI6_HALGN</name>
<evidence type="ECO:0000313" key="3">
    <source>
        <dbReference type="EMBL" id="TNV78563.1"/>
    </source>
</evidence>
<keyword evidence="2" id="KW-0812">Transmembrane</keyword>
<keyword evidence="2" id="KW-1133">Transmembrane helix</keyword>
<reference evidence="3" key="1">
    <citation type="submission" date="2019-06" db="EMBL/GenBank/DDBJ databases">
        <authorList>
            <person name="Zheng W."/>
        </authorList>
    </citation>
    <scope>NUCLEOTIDE SEQUENCE</scope>
    <source>
        <strain evidence="3">QDHG01</strain>
    </source>
</reference>
<feature type="region of interest" description="Disordered" evidence="1">
    <location>
        <begin position="208"/>
        <end position="236"/>
    </location>
</feature>
<sequence>MGDSSICPKQADFWLSCLNQLGRAALGTLTECPEETPPTGLDDITINPYAHDTEEGIELLEDQGSLAGKIASMGKNAVVQAAKEIPPFITTKSRALPINDPMAINQVNGGGLFNLFMTVLRIVIFAIIAVYIFIFIMNYCLKNSRQQQRIIRRRGSPYSCVDSFFPTGDPVKDMLTLKNTLFNAQIRASAAQRLDTDSHLRVDPSDISQRGAAADDSTNSNDSQQIQESGENGAQIKKKRRVVFNEENNEIFILQ</sequence>
<dbReference type="AlphaFoldDB" id="A0A8J8NNI6"/>
<evidence type="ECO:0000256" key="2">
    <source>
        <dbReference type="SAM" id="Phobius"/>
    </source>
</evidence>
<keyword evidence="2" id="KW-0472">Membrane</keyword>
<organism evidence="3 4">
    <name type="scientific">Halteria grandinella</name>
    <dbReference type="NCBI Taxonomy" id="5974"/>
    <lineage>
        <taxon>Eukaryota</taxon>
        <taxon>Sar</taxon>
        <taxon>Alveolata</taxon>
        <taxon>Ciliophora</taxon>
        <taxon>Intramacronucleata</taxon>
        <taxon>Spirotrichea</taxon>
        <taxon>Stichotrichia</taxon>
        <taxon>Sporadotrichida</taxon>
        <taxon>Halteriidae</taxon>
        <taxon>Halteria</taxon>
    </lineage>
</organism>
<evidence type="ECO:0000256" key="1">
    <source>
        <dbReference type="SAM" id="MobiDB-lite"/>
    </source>
</evidence>
<evidence type="ECO:0000313" key="4">
    <source>
        <dbReference type="Proteomes" id="UP000785679"/>
    </source>
</evidence>
<gene>
    <name evidence="3" type="ORF">FGO68_gene12931</name>
</gene>
<dbReference type="Proteomes" id="UP000785679">
    <property type="component" value="Unassembled WGS sequence"/>
</dbReference>
<keyword evidence="4" id="KW-1185">Reference proteome</keyword>
<protein>
    <submittedName>
        <fullName evidence="3">Uncharacterized protein</fullName>
    </submittedName>
</protein>
<proteinExistence type="predicted"/>
<feature type="transmembrane region" description="Helical" evidence="2">
    <location>
        <begin position="119"/>
        <end position="141"/>
    </location>
</feature>
<comment type="caution">
    <text evidence="3">The sequence shown here is derived from an EMBL/GenBank/DDBJ whole genome shotgun (WGS) entry which is preliminary data.</text>
</comment>
<dbReference type="EMBL" id="RRYP01010166">
    <property type="protein sequence ID" value="TNV78563.1"/>
    <property type="molecule type" value="Genomic_DNA"/>
</dbReference>
<accession>A0A8J8NNI6</accession>